<evidence type="ECO:0008006" key="2">
    <source>
        <dbReference type="Google" id="ProtNLM"/>
    </source>
</evidence>
<dbReference type="SUPFAM" id="SSF89562">
    <property type="entry name" value="RraA-like"/>
    <property type="match status" value="1"/>
</dbReference>
<dbReference type="Gene3D" id="3.50.30.40">
    <property type="entry name" value="Ribonuclease E inhibitor RraA/RraA-like"/>
    <property type="match status" value="1"/>
</dbReference>
<protein>
    <recommendedName>
        <fullName evidence="2">Aldolase</fullName>
    </recommendedName>
</protein>
<accession>A0A382AMI4</accession>
<sequence length="228" mass="24473">MIGEPVGLVVRRNFERPPAECVKKLQGVPTGFVVDAQNGTGALDWKIKPLDEKMCFVGPAMTVEAEPRDYLPVQPAIALSQRGDVLVISNGGYDGAAVIGDNVAAMARNQGIAAIVTDGLVRDIEGILAAEIPVFCCGVSPNSPYAHGPGRVGLPISISRSVIQPGDMIVGDRNGVVVISRNDIDKVISSIEVVKKKEVELESKIRKGLCYADWVDDYLQSNRTKYLD</sequence>
<dbReference type="PANTHER" id="PTHR33254">
    <property type="entry name" value="4-HYDROXY-4-METHYL-2-OXOGLUTARATE ALDOLASE 3-RELATED"/>
    <property type="match status" value="1"/>
</dbReference>
<dbReference type="Pfam" id="PF03737">
    <property type="entry name" value="RraA-like"/>
    <property type="match status" value="1"/>
</dbReference>
<dbReference type="InterPro" id="IPR036704">
    <property type="entry name" value="RraA/RraA-like_sf"/>
</dbReference>
<proteinExistence type="predicted"/>
<dbReference type="InterPro" id="IPR005493">
    <property type="entry name" value="RraA/RraA-like"/>
</dbReference>
<evidence type="ECO:0000313" key="1">
    <source>
        <dbReference type="EMBL" id="SVB02481.1"/>
    </source>
</evidence>
<name>A0A382AMI4_9ZZZZ</name>
<reference evidence="1" key="1">
    <citation type="submission" date="2018-05" db="EMBL/GenBank/DDBJ databases">
        <authorList>
            <person name="Lanie J.A."/>
            <person name="Ng W.-L."/>
            <person name="Kazmierczak K.M."/>
            <person name="Andrzejewski T.M."/>
            <person name="Davidsen T.M."/>
            <person name="Wayne K.J."/>
            <person name="Tettelin H."/>
            <person name="Glass J.I."/>
            <person name="Rusch D."/>
            <person name="Podicherti R."/>
            <person name="Tsui H.-C.T."/>
            <person name="Winkler M.E."/>
        </authorList>
    </citation>
    <scope>NUCLEOTIDE SEQUENCE</scope>
</reference>
<dbReference type="AlphaFoldDB" id="A0A382AMI4"/>
<dbReference type="EMBL" id="UINC01025940">
    <property type="protein sequence ID" value="SVB02481.1"/>
    <property type="molecule type" value="Genomic_DNA"/>
</dbReference>
<gene>
    <name evidence="1" type="ORF">METZ01_LOCUS155335</name>
</gene>
<dbReference type="CDD" id="cd16841">
    <property type="entry name" value="RraA_family"/>
    <property type="match status" value="1"/>
</dbReference>
<organism evidence="1">
    <name type="scientific">marine metagenome</name>
    <dbReference type="NCBI Taxonomy" id="408172"/>
    <lineage>
        <taxon>unclassified sequences</taxon>
        <taxon>metagenomes</taxon>
        <taxon>ecological metagenomes</taxon>
    </lineage>
</organism>
<dbReference type="PANTHER" id="PTHR33254:SF4">
    <property type="entry name" value="4-HYDROXY-4-METHYL-2-OXOGLUTARATE ALDOLASE 3-RELATED"/>
    <property type="match status" value="1"/>
</dbReference>